<comment type="caution">
    <text evidence="2">The sequence shown here is derived from an EMBL/GenBank/DDBJ whole genome shotgun (WGS) entry which is preliminary data.</text>
</comment>
<name>A0AAE0LIA3_9CHLO</name>
<organism evidence="2 3">
    <name type="scientific">Cymbomonas tetramitiformis</name>
    <dbReference type="NCBI Taxonomy" id="36881"/>
    <lineage>
        <taxon>Eukaryota</taxon>
        <taxon>Viridiplantae</taxon>
        <taxon>Chlorophyta</taxon>
        <taxon>Pyramimonadophyceae</taxon>
        <taxon>Pyramimonadales</taxon>
        <taxon>Pyramimonadaceae</taxon>
        <taxon>Cymbomonas</taxon>
    </lineage>
</organism>
<dbReference type="AlphaFoldDB" id="A0AAE0LIA3"/>
<evidence type="ECO:0000256" key="1">
    <source>
        <dbReference type="SAM" id="MobiDB-lite"/>
    </source>
</evidence>
<protein>
    <submittedName>
        <fullName evidence="2">Uncharacterized protein</fullName>
    </submittedName>
</protein>
<proteinExistence type="predicted"/>
<gene>
    <name evidence="2" type="ORF">CYMTET_6047</name>
</gene>
<evidence type="ECO:0000313" key="2">
    <source>
        <dbReference type="EMBL" id="KAK3286396.1"/>
    </source>
</evidence>
<feature type="region of interest" description="Disordered" evidence="1">
    <location>
        <begin position="64"/>
        <end position="96"/>
    </location>
</feature>
<dbReference type="Proteomes" id="UP001190700">
    <property type="component" value="Unassembled WGS sequence"/>
</dbReference>
<sequence length="188" mass="19085">MGLSEHGLPEERVIFQHQLVIQQHAGAGHAVYHTWGGGSVEALEGAETTHPGLAVGPAIAGAGGAHTGHSTGAAVSDAAGGTSSRKPTTPARAAGAMWTPTTPSLALVLGGKPLRDYEADPNDYDEYLRTGGYSDVDPNEPRAAAMAVCPVLLAVAAICHCSALLPPMKAGPLPDASLGGPKERARVM</sequence>
<dbReference type="EMBL" id="LGRX02001290">
    <property type="protein sequence ID" value="KAK3286396.1"/>
    <property type="molecule type" value="Genomic_DNA"/>
</dbReference>
<accession>A0AAE0LIA3</accession>
<keyword evidence="3" id="KW-1185">Reference proteome</keyword>
<reference evidence="2 3" key="1">
    <citation type="journal article" date="2015" name="Genome Biol. Evol.">
        <title>Comparative Genomics of a Bacterivorous Green Alga Reveals Evolutionary Causalities and Consequences of Phago-Mixotrophic Mode of Nutrition.</title>
        <authorList>
            <person name="Burns J.A."/>
            <person name="Paasch A."/>
            <person name="Narechania A."/>
            <person name="Kim E."/>
        </authorList>
    </citation>
    <scope>NUCLEOTIDE SEQUENCE [LARGE SCALE GENOMIC DNA]</scope>
    <source>
        <strain evidence="2 3">PLY_AMNH</strain>
    </source>
</reference>
<evidence type="ECO:0000313" key="3">
    <source>
        <dbReference type="Proteomes" id="UP001190700"/>
    </source>
</evidence>